<feature type="transmembrane region" description="Helical" evidence="7">
    <location>
        <begin position="184"/>
        <end position="204"/>
    </location>
</feature>
<evidence type="ECO:0000313" key="9">
    <source>
        <dbReference type="EMBL" id="RGX22898.1"/>
    </source>
</evidence>
<evidence type="ECO:0000256" key="6">
    <source>
        <dbReference type="ARBA" id="ARBA00023136"/>
    </source>
</evidence>
<feature type="transmembrane region" description="Helical" evidence="7">
    <location>
        <begin position="372"/>
        <end position="391"/>
    </location>
</feature>
<feature type="transmembrane region" description="Helical" evidence="7">
    <location>
        <begin position="141"/>
        <end position="164"/>
    </location>
</feature>
<comment type="subcellular location">
    <subcellularLocation>
        <location evidence="1">Membrane</location>
        <topology evidence="1">Multi-pass membrane protein</topology>
    </subcellularLocation>
</comment>
<feature type="transmembrane region" description="Helical" evidence="7">
    <location>
        <begin position="238"/>
        <end position="253"/>
    </location>
</feature>
<dbReference type="EMBL" id="QSBM01000026">
    <property type="protein sequence ID" value="RGX22898.1"/>
    <property type="molecule type" value="Genomic_DNA"/>
</dbReference>
<feature type="transmembrane region" description="Helical" evidence="7">
    <location>
        <begin position="259"/>
        <end position="279"/>
    </location>
</feature>
<evidence type="ECO:0000259" key="8">
    <source>
        <dbReference type="Pfam" id="PF03600"/>
    </source>
</evidence>
<dbReference type="AlphaFoldDB" id="A0A413F840"/>
<dbReference type="InterPro" id="IPR004680">
    <property type="entry name" value="Cit_transptr-like_dom"/>
</dbReference>
<comment type="caution">
    <text evidence="9">The sequence shown here is derived from an EMBL/GenBank/DDBJ whole genome shotgun (WGS) entry which is preliminary data.</text>
</comment>
<dbReference type="CDD" id="cd01115">
    <property type="entry name" value="SLC13_permease"/>
    <property type="match status" value="1"/>
</dbReference>
<name>A0A413F840_9FIRM</name>
<feature type="transmembrane region" description="Helical" evidence="7">
    <location>
        <begin position="325"/>
        <end position="343"/>
    </location>
</feature>
<reference evidence="9 10" key="1">
    <citation type="submission" date="2018-08" db="EMBL/GenBank/DDBJ databases">
        <title>A genome reference for cultivated species of the human gut microbiota.</title>
        <authorList>
            <person name="Zou Y."/>
            <person name="Xue W."/>
            <person name="Luo G."/>
        </authorList>
    </citation>
    <scope>NUCLEOTIDE SEQUENCE [LARGE SCALE GENOMIC DNA]</scope>
    <source>
        <strain evidence="9 10">AF04-15</strain>
    </source>
</reference>
<evidence type="ECO:0000256" key="2">
    <source>
        <dbReference type="ARBA" id="ARBA00022448"/>
    </source>
</evidence>
<keyword evidence="2" id="KW-0813">Transport</keyword>
<sequence length="435" mass="46241">MEGFMLGIDQSVLVLIIIAVALVLFVTELIPLPATAMLVCVACYFTGAIDAKEAFKSFGSTNVMIIAAMAIIGEAMFRTGAAAQIGVVLKKIARTERSFIFAITIVSGVLSGFLSNTGCAALLIALVLGICTSTGFRRSKLMYPIILGCCFGGGITTVGSNSTLFLKQSLEDMNIGQTMSFFELAPLSLLLIVISAVYMATIGYKLLPDQPRNELDENYAGSKDGNDGVASAPRWKKYLSYLVLILTVVFMYFEEKIGVNLAVTAVIGAWIAVVFKLVTVKEATRSIPISGIMIYACMVPVSTALENSGAAQMIGDMSLKFLSGIQNPVLIICFFFLLVVPVTLCMSNSATVYLFAPIALTIAAGLGMNPKAVLICVRMAATMAIATPIAMPANAMAVEPGGYNFMDFVKPGVLLTVIATVVSIVYIAVVYPLYL</sequence>
<dbReference type="Proteomes" id="UP000283880">
    <property type="component" value="Unassembled WGS sequence"/>
</dbReference>
<feature type="domain" description="Citrate transporter-like" evidence="8">
    <location>
        <begin position="22"/>
        <end position="252"/>
    </location>
</feature>
<dbReference type="PANTHER" id="PTHR43652:SF1">
    <property type="entry name" value="RESPONSE REGULATOR"/>
    <property type="match status" value="1"/>
</dbReference>
<evidence type="ECO:0000256" key="5">
    <source>
        <dbReference type="ARBA" id="ARBA00022989"/>
    </source>
</evidence>
<evidence type="ECO:0000256" key="4">
    <source>
        <dbReference type="ARBA" id="ARBA00022737"/>
    </source>
</evidence>
<evidence type="ECO:0000256" key="7">
    <source>
        <dbReference type="SAM" id="Phobius"/>
    </source>
</evidence>
<gene>
    <name evidence="9" type="ORF">DWV29_25165</name>
</gene>
<organism evidence="9 10">
    <name type="scientific">Enterocloster asparagiformis</name>
    <dbReference type="NCBI Taxonomy" id="333367"/>
    <lineage>
        <taxon>Bacteria</taxon>
        <taxon>Bacillati</taxon>
        <taxon>Bacillota</taxon>
        <taxon>Clostridia</taxon>
        <taxon>Lachnospirales</taxon>
        <taxon>Lachnospiraceae</taxon>
        <taxon>Enterocloster</taxon>
    </lineage>
</organism>
<dbReference type="PANTHER" id="PTHR43652">
    <property type="entry name" value="BASIC AMINO ACID ANTIPORTER YFCC-RELATED"/>
    <property type="match status" value="1"/>
</dbReference>
<feature type="transmembrane region" description="Helical" evidence="7">
    <location>
        <begin position="63"/>
        <end position="87"/>
    </location>
</feature>
<evidence type="ECO:0000256" key="1">
    <source>
        <dbReference type="ARBA" id="ARBA00004141"/>
    </source>
</evidence>
<evidence type="ECO:0000313" key="10">
    <source>
        <dbReference type="Proteomes" id="UP000283880"/>
    </source>
</evidence>
<dbReference type="GO" id="GO:0055085">
    <property type="term" value="P:transmembrane transport"/>
    <property type="evidence" value="ECO:0007669"/>
    <property type="project" value="InterPro"/>
</dbReference>
<keyword evidence="3 7" id="KW-0812">Transmembrane</keyword>
<keyword evidence="4" id="KW-0677">Repeat</keyword>
<accession>A0A413F840</accession>
<protein>
    <submittedName>
        <fullName evidence="9">SLC13/DASS family transporter</fullName>
    </submittedName>
</protein>
<feature type="transmembrane region" description="Helical" evidence="7">
    <location>
        <begin position="350"/>
        <end position="366"/>
    </location>
</feature>
<dbReference type="OrthoDB" id="9765532at2"/>
<dbReference type="Pfam" id="PF03600">
    <property type="entry name" value="CitMHS"/>
    <property type="match status" value="1"/>
</dbReference>
<feature type="transmembrane region" description="Helical" evidence="7">
    <location>
        <begin position="7"/>
        <end position="26"/>
    </location>
</feature>
<feature type="transmembrane region" description="Helical" evidence="7">
    <location>
        <begin position="99"/>
        <end position="129"/>
    </location>
</feature>
<dbReference type="InterPro" id="IPR051679">
    <property type="entry name" value="DASS-Related_Transporters"/>
</dbReference>
<feature type="transmembrane region" description="Helical" evidence="7">
    <location>
        <begin position="286"/>
        <end position="305"/>
    </location>
</feature>
<dbReference type="GO" id="GO:0005886">
    <property type="term" value="C:plasma membrane"/>
    <property type="evidence" value="ECO:0007669"/>
    <property type="project" value="TreeGrafter"/>
</dbReference>
<keyword evidence="6 7" id="KW-0472">Membrane</keyword>
<keyword evidence="5 7" id="KW-1133">Transmembrane helix</keyword>
<proteinExistence type="predicted"/>
<feature type="transmembrane region" description="Helical" evidence="7">
    <location>
        <begin position="412"/>
        <end position="434"/>
    </location>
</feature>
<evidence type="ECO:0000256" key="3">
    <source>
        <dbReference type="ARBA" id="ARBA00022692"/>
    </source>
</evidence>